<accession>A0AAV9BU96</accession>
<dbReference type="Pfam" id="PF20100">
    <property type="entry name" value="DUF6490"/>
    <property type="match status" value="1"/>
</dbReference>
<dbReference type="PANTHER" id="PTHR46610">
    <property type="entry name" value="OS05G0181300 PROTEIN"/>
    <property type="match status" value="1"/>
</dbReference>
<organism evidence="2 3">
    <name type="scientific">Acorus gramineus</name>
    <name type="common">Dwarf sweet flag</name>
    <dbReference type="NCBI Taxonomy" id="55184"/>
    <lineage>
        <taxon>Eukaryota</taxon>
        <taxon>Viridiplantae</taxon>
        <taxon>Streptophyta</taxon>
        <taxon>Embryophyta</taxon>
        <taxon>Tracheophyta</taxon>
        <taxon>Spermatophyta</taxon>
        <taxon>Magnoliopsida</taxon>
        <taxon>Liliopsida</taxon>
        <taxon>Acoraceae</taxon>
        <taxon>Acorus</taxon>
    </lineage>
</organism>
<keyword evidence="1" id="KW-0812">Transmembrane</keyword>
<sequence>MSSLGAAFLAFNSIVAVYRSRDDIPTVCFIVAANATLSLLFRSIRAHESAPEGSNEKERHKIWIWCLAALLNVGFCWKVTAMLPMEMSSILWALVAMTTIGTFYLYFLLPHRRP</sequence>
<name>A0AAV9BU96_ACOGR</name>
<keyword evidence="1" id="KW-1133">Transmembrane helix</keyword>
<reference evidence="2" key="2">
    <citation type="submission" date="2023-06" db="EMBL/GenBank/DDBJ databases">
        <authorList>
            <person name="Ma L."/>
            <person name="Liu K.-W."/>
            <person name="Li Z."/>
            <person name="Hsiao Y.-Y."/>
            <person name="Qi Y."/>
            <person name="Fu T."/>
            <person name="Tang G."/>
            <person name="Zhang D."/>
            <person name="Sun W.-H."/>
            <person name="Liu D.-K."/>
            <person name="Li Y."/>
            <person name="Chen G.-Z."/>
            <person name="Liu X.-D."/>
            <person name="Liao X.-Y."/>
            <person name="Jiang Y.-T."/>
            <person name="Yu X."/>
            <person name="Hao Y."/>
            <person name="Huang J."/>
            <person name="Zhao X.-W."/>
            <person name="Ke S."/>
            <person name="Chen Y.-Y."/>
            <person name="Wu W.-L."/>
            <person name="Hsu J.-L."/>
            <person name="Lin Y.-F."/>
            <person name="Huang M.-D."/>
            <person name="Li C.-Y."/>
            <person name="Huang L."/>
            <person name="Wang Z.-W."/>
            <person name="Zhao X."/>
            <person name="Zhong W.-Y."/>
            <person name="Peng D.-H."/>
            <person name="Ahmad S."/>
            <person name="Lan S."/>
            <person name="Zhang J.-S."/>
            <person name="Tsai W.-C."/>
            <person name="Van De Peer Y."/>
            <person name="Liu Z.-J."/>
        </authorList>
    </citation>
    <scope>NUCLEOTIDE SEQUENCE</scope>
    <source>
        <strain evidence="2">SCP</strain>
        <tissue evidence="2">Leaves</tissue>
    </source>
</reference>
<protein>
    <submittedName>
        <fullName evidence="2">Uncharacterized protein</fullName>
    </submittedName>
</protein>
<reference evidence="2" key="1">
    <citation type="journal article" date="2023" name="Nat. Commun.">
        <title>Diploid and tetraploid genomes of Acorus and the evolution of monocots.</title>
        <authorList>
            <person name="Ma L."/>
            <person name="Liu K.W."/>
            <person name="Li Z."/>
            <person name="Hsiao Y.Y."/>
            <person name="Qi Y."/>
            <person name="Fu T."/>
            <person name="Tang G.D."/>
            <person name="Zhang D."/>
            <person name="Sun W.H."/>
            <person name="Liu D.K."/>
            <person name="Li Y."/>
            <person name="Chen G.Z."/>
            <person name="Liu X.D."/>
            <person name="Liao X.Y."/>
            <person name="Jiang Y.T."/>
            <person name="Yu X."/>
            <person name="Hao Y."/>
            <person name="Huang J."/>
            <person name="Zhao X.W."/>
            <person name="Ke S."/>
            <person name="Chen Y.Y."/>
            <person name="Wu W.L."/>
            <person name="Hsu J.L."/>
            <person name="Lin Y.F."/>
            <person name="Huang M.D."/>
            <person name="Li C.Y."/>
            <person name="Huang L."/>
            <person name="Wang Z.W."/>
            <person name="Zhao X."/>
            <person name="Zhong W.Y."/>
            <person name="Peng D.H."/>
            <person name="Ahmad S."/>
            <person name="Lan S."/>
            <person name="Zhang J.S."/>
            <person name="Tsai W.C."/>
            <person name="Van de Peer Y."/>
            <person name="Liu Z.J."/>
        </authorList>
    </citation>
    <scope>NUCLEOTIDE SEQUENCE</scope>
    <source>
        <strain evidence="2">SCP</strain>
    </source>
</reference>
<evidence type="ECO:0000313" key="2">
    <source>
        <dbReference type="EMBL" id="KAK1279861.1"/>
    </source>
</evidence>
<dbReference type="EMBL" id="JAUJYN010000001">
    <property type="protein sequence ID" value="KAK1279861.1"/>
    <property type="molecule type" value="Genomic_DNA"/>
</dbReference>
<feature type="transmembrane region" description="Helical" evidence="1">
    <location>
        <begin position="62"/>
        <end position="83"/>
    </location>
</feature>
<comment type="caution">
    <text evidence="2">The sequence shown here is derived from an EMBL/GenBank/DDBJ whole genome shotgun (WGS) entry which is preliminary data.</text>
</comment>
<dbReference type="InterPro" id="IPR045501">
    <property type="entry name" value="DUF6490"/>
</dbReference>
<feature type="transmembrane region" description="Helical" evidence="1">
    <location>
        <begin position="89"/>
        <end position="109"/>
    </location>
</feature>
<evidence type="ECO:0000256" key="1">
    <source>
        <dbReference type="SAM" id="Phobius"/>
    </source>
</evidence>
<keyword evidence="3" id="KW-1185">Reference proteome</keyword>
<dbReference type="Proteomes" id="UP001179952">
    <property type="component" value="Unassembled WGS sequence"/>
</dbReference>
<dbReference type="AlphaFoldDB" id="A0AAV9BU96"/>
<keyword evidence="1" id="KW-0472">Membrane</keyword>
<gene>
    <name evidence="2" type="ORF">QJS04_geneDACA020447</name>
</gene>
<dbReference type="PANTHER" id="PTHR46610:SF3">
    <property type="entry name" value="OS01G0238200 PROTEIN"/>
    <property type="match status" value="1"/>
</dbReference>
<proteinExistence type="predicted"/>
<feature type="transmembrane region" description="Helical" evidence="1">
    <location>
        <begin position="24"/>
        <end position="41"/>
    </location>
</feature>
<evidence type="ECO:0000313" key="3">
    <source>
        <dbReference type="Proteomes" id="UP001179952"/>
    </source>
</evidence>